<organism evidence="5 6">
    <name type="scientific">Leersia perrieri</name>
    <dbReference type="NCBI Taxonomy" id="77586"/>
    <lineage>
        <taxon>Eukaryota</taxon>
        <taxon>Viridiplantae</taxon>
        <taxon>Streptophyta</taxon>
        <taxon>Embryophyta</taxon>
        <taxon>Tracheophyta</taxon>
        <taxon>Spermatophyta</taxon>
        <taxon>Magnoliopsida</taxon>
        <taxon>Liliopsida</taxon>
        <taxon>Poales</taxon>
        <taxon>Poaceae</taxon>
        <taxon>BOP clade</taxon>
        <taxon>Oryzoideae</taxon>
        <taxon>Oryzeae</taxon>
        <taxon>Oryzinae</taxon>
        <taxon>Leersia</taxon>
    </lineage>
</organism>
<dbReference type="PANTHER" id="PTHR31469">
    <property type="entry name" value="OS07G0633600 PROTEIN"/>
    <property type="match status" value="1"/>
</dbReference>
<dbReference type="Pfam" id="PF23272">
    <property type="entry name" value="DUF7075"/>
    <property type="match status" value="1"/>
</dbReference>
<proteinExistence type="predicted"/>
<dbReference type="PANTHER" id="PTHR31469:SF7">
    <property type="entry name" value="OS01G0805100 PROTEIN"/>
    <property type="match status" value="1"/>
</dbReference>
<evidence type="ECO:0000256" key="2">
    <source>
        <dbReference type="SAM" id="Phobius"/>
    </source>
</evidence>
<sequence>MDPSRPLLGRGALITSSAHAAAALLLVAFIFLTLRGIPISLSYPPTTALTPTSHLEQDQEPSCDTTSTLDCNDPQLFHLMMRRAIDAFPDVHFNRFGRPVPGDPPSSTCDMAWRARSAASANYKDYRRFFVARDPVTCAYSVTSIGEYHSGPLARKPRRGATNATAPPPPPPALSRSQFAAGRFLAYVGGGDRCKPMPHYLRSLLCSLAEARYLNRTLVLDLSVCLAACYAGGMPAEGKRLGFYIDIEHLQSVVGIVEHEQFWEDWDRWGSQGQLGVRIIEDTRVPPTKFSKARDALIVRKFGDVEPGNYWYNVCEGEAERVLHPPQGAIRWAPSLMHIVDGIISKMQVDFDSVHVGGNSENLRRKIEANVNGGRQVYVAGKGIDAVLVDALKAKYSNVHYLDAFEELWVPDSKWFLEMKRLNGGVHVEFDGYMRELVDREVFVKGKKKVEVLD</sequence>
<dbReference type="EnsemblPlants" id="LPERR01G29630.1">
    <property type="protein sequence ID" value="LPERR01G29630.1"/>
    <property type="gene ID" value="LPERR01G29630"/>
</dbReference>
<evidence type="ECO:0000313" key="5">
    <source>
        <dbReference type="EnsemblPlants" id="LPERR01G29630.1"/>
    </source>
</evidence>
<keyword evidence="2" id="KW-0472">Membrane</keyword>
<dbReference type="STRING" id="77586.A0A0D9V6V7"/>
<dbReference type="Pfam" id="PF23269">
    <property type="entry name" value="DUF7074"/>
    <property type="match status" value="1"/>
</dbReference>
<keyword evidence="2" id="KW-1133">Transmembrane helix</keyword>
<dbReference type="AlphaFoldDB" id="A0A0D9V6V7"/>
<dbReference type="InterPro" id="IPR055503">
    <property type="entry name" value="DUF7075"/>
</dbReference>
<evidence type="ECO:0000259" key="4">
    <source>
        <dbReference type="Pfam" id="PF23272"/>
    </source>
</evidence>
<feature type="domain" description="DUF7074" evidence="3">
    <location>
        <begin position="67"/>
        <end position="150"/>
    </location>
</feature>
<accession>A0A0D9V6V7</accession>
<evidence type="ECO:0000313" key="6">
    <source>
        <dbReference type="Proteomes" id="UP000032180"/>
    </source>
</evidence>
<dbReference type="HOGENOM" id="CLU_025169_1_1_1"/>
<dbReference type="Proteomes" id="UP000032180">
    <property type="component" value="Chromosome 1"/>
</dbReference>
<protein>
    <recommendedName>
        <fullName evidence="7">O-fucosyltransferase family protein</fullName>
    </recommendedName>
</protein>
<evidence type="ECO:0000259" key="3">
    <source>
        <dbReference type="Pfam" id="PF23269"/>
    </source>
</evidence>
<keyword evidence="2" id="KW-0812">Transmembrane</keyword>
<dbReference type="InterPro" id="IPR055502">
    <property type="entry name" value="DUF7074"/>
</dbReference>
<reference evidence="5 6" key="1">
    <citation type="submission" date="2012-08" db="EMBL/GenBank/DDBJ databases">
        <title>Oryza genome evolution.</title>
        <authorList>
            <person name="Wing R.A."/>
        </authorList>
    </citation>
    <scope>NUCLEOTIDE SEQUENCE</scope>
</reference>
<dbReference type="Gramene" id="LPERR01G29630.1">
    <property type="protein sequence ID" value="LPERR01G29630.1"/>
    <property type="gene ID" value="LPERR01G29630"/>
</dbReference>
<feature type="region of interest" description="Disordered" evidence="1">
    <location>
        <begin position="151"/>
        <end position="175"/>
    </location>
</feature>
<name>A0A0D9V6V7_9ORYZ</name>
<evidence type="ECO:0000256" key="1">
    <source>
        <dbReference type="SAM" id="MobiDB-lite"/>
    </source>
</evidence>
<dbReference type="eggNOG" id="ENOG502QVRK">
    <property type="taxonomic scope" value="Eukaryota"/>
</dbReference>
<feature type="transmembrane region" description="Helical" evidence="2">
    <location>
        <begin position="12"/>
        <end position="34"/>
    </location>
</feature>
<feature type="domain" description="DUF7075" evidence="4">
    <location>
        <begin position="177"/>
        <end position="453"/>
    </location>
</feature>
<evidence type="ECO:0008006" key="7">
    <source>
        <dbReference type="Google" id="ProtNLM"/>
    </source>
</evidence>
<dbReference type="GO" id="GO:0005794">
    <property type="term" value="C:Golgi apparatus"/>
    <property type="evidence" value="ECO:0007669"/>
    <property type="project" value="TreeGrafter"/>
</dbReference>
<reference evidence="6" key="2">
    <citation type="submission" date="2013-12" db="EMBL/GenBank/DDBJ databases">
        <authorList>
            <person name="Yu Y."/>
            <person name="Lee S."/>
            <person name="de Baynast K."/>
            <person name="Wissotski M."/>
            <person name="Liu L."/>
            <person name="Talag J."/>
            <person name="Goicoechea J."/>
            <person name="Angelova A."/>
            <person name="Jetty R."/>
            <person name="Kudrna D."/>
            <person name="Golser W."/>
            <person name="Rivera L."/>
            <person name="Zhang J."/>
            <person name="Wing R."/>
        </authorList>
    </citation>
    <scope>NUCLEOTIDE SEQUENCE</scope>
</reference>
<reference evidence="5" key="3">
    <citation type="submission" date="2015-04" db="UniProtKB">
        <authorList>
            <consortium name="EnsemblPlants"/>
        </authorList>
    </citation>
    <scope>IDENTIFICATION</scope>
</reference>
<keyword evidence="6" id="KW-1185">Reference proteome</keyword>